<gene>
    <name evidence="1" type="ORF">CDO52_12905</name>
</gene>
<proteinExistence type="predicted"/>
<sequence length="109" mass="11639">MPRVAITVTPITRDGVTGAAEADGDPANNHSVANTGRVFVEVRNASGTTAHDVTFVTQQTVDGQAVGDRTKSIPFGETHRFGSFPVSVYGRELHVDVAHADLKLRAFSY</sequence>
<evidence type="ECO:0000313" key="1">
    <source>
        <dbReference type="EMBL" id="ASU83568.1"/>
    </source>
</evidence>
<dbReference type="OrthoDB" id="4303968at2"/>
<reference evidence="1 2" key="1">
    <citation type="submission" date="2017-08" db="EMBL/GenBank/DDBJ databases">
        <title>The complete genome sequence of Nocardiopsis gilva YIM 90087.</title>
        <authorList>
            <person name="Yin M."/>
            <person name="Tang S."/>
        </authorList>
    </citation>
    <scope>NUCLEOTIDE SEQUENCE [LARGE SCALE GENOMIC DNA]</scope>
    <source>
        <strain evidence="1 2">YIM 90087</strain>
    </source>
</reference>
<protein>
    <submittedName>
        <fullName evidence="1">Uncharacterized protein</fullName>
    </submittedName>
</protein>
<accession>A0A223S647</accession>
<dbReference type="RefSeq" id="WP_017616826.1">
    <property type="nucleotide sequence ID" value="NZ_ANBG01000025.1"/>
</dbReference>
<dbReference type="KEGG" id="ngv:CDO52_12905"/>
<dbReference type="AlphaFoldDB" id="A0A223S647"/>
<evidence type="ECO:0000313" key="2">
    <source>
        <dbReference type="Proteomes" id="UP000215005"/>
    </source>
</evidence>
<dbReference type="EMBL" id="CP022753">
    <property type="protein sequence ID" value="ASU83568.1"/>
    <property type="molecule type" value="Genomic_DNA"/>
</dbReference>
<dbReference type="Proteomes" id="UP000215005">
    <property type="component" value="Chromosome"/>
</dbReference>
<keyword evidence="2" id="KW-1185">Reference proteome</keyword>
<organism evidence="1 2">
    <name type="scientific">Nocardiopsis gilva YIM 90087</name>
    <dbReference type="NCBI Taxonomy" id="1235441"/>
    <lineage>
        <taxon>Bacteria</taxon>
        <taxon>Bacillati</taxon>
        <taxon>Actinomycetota</taxon>
        <taxon>Actinomycetes</taxon>
        <taxon>Streptosporangiales</taxon>
        <taxon>Nocardiopsidaceae</taxon>
        <taxon>Nocardiopsis</taxon>
    </lineage>
</organism>
<name>A0A223S647_9ACTN</name>